<evidence type="ECO:0000259" key="1">
    <source>
        <dbReference type="Pfam" id="PF20094"/>
    </source>
</evidence>
<dbReference type="Pfam" id="PF20094">
    <property type="entry name" value="GWxTD_dom"/>
    <property type="match status" value="1"/>
</dbReference>
<proteinExistence type="predicted"/>
<organism evidence="2 3">
    <name type="scientific">candidate division WOR-3 bacterium 4484_18</name>
    <dbReference type="NCBI Taxonomy" id="2020626"/>
    <lineage>
        <taxon>Bacteria</taxon>
        <taxon>Bacteria division WOR-3</taxon>
    </lineage>
</organism>
<gene>
    <name evidence="2" type="ORF">CGW93_01005</name>
</gene>
<evidence type="ECO:0000313" key="3">
    <source>
        <dbReference type="Proteomes" id="UP000216312"/>
    </source>
</evidence>
<dbReference type="InterPro" id="IPR030959">
    <property type="entry name" value="GWxTD_dom"/>
</dbReference>
<dbReference type="EMBL" id="NMUJ01000007">
    <property type="protein sequence ID" value="OYV03381.1"/>
    <property type="molecule type" value="Genomic_DNA"/>
</dbReference>
<reference evidence="3" key="1">
    <citation type="submission" date="2017-07" db="EMBL/GenBank/DDBJ databases">
        <title>Novel pathways for hydrocarbon cycling and metabolic interdependencies in hydrothermal sediment communities.</title>
        <authorList>
            <person name="Dombrowski N."/>
            <person name="Seitz K."/>
            <person name="Teske A."/>
            <person name="Baker B."/>
        </authorList>
    </citation>
    <scope>NUCLEOTIDE SEQUENCE [LARGE SCALE GENOMIC DNA]</scope>
</reference>
<name>A0A257LXA4_UNCW3</name>
<dbReference type="Proteomes" id="UP000216312">
    <property type="component" value="Unassembled WGS sequence"/>
</dbReference>
<evidence type="ECO:0000313" key="2">
    <source>
        <dbReference type="EMBL" id="OYV03381.1"/>
    </source>
</evidence>
<dbReference type="AlphaFoldDB" id="A0A257LXA4"/>
<protein>
    <recommendedName>
        <fullName evidence="1">GWxTD domain-containing protein</fullName>
    </recommendedName>
</protein>
<dbReference type="NCBIfam" id="TIGR04514">
    <property type="entry name" value="GWxTD_dom"/>
    <property type="match status" value="1"/>
</dbReference>
<sequence length="326" mass="39120">MWCVLLLFMVGFSYQKTLIWEDGHPYLLVVEIGDIHIDHRVFPEYETTVSYYELRSELKIGPFEPGEYTLEVELRDLQTQTVSKQRETIRIPDKPESMLTFSSPIFIATEDSVLLGYLIFNVYDFRENKAPFTVWYKIGDRTDSIILSGDKVTYPCTLYVRADEEQGIYQLRLGDKVYKDTLLFGPYLDWKYIDNYEVLSYIATGEEMDAFRKAKTRSEREQLWKKFWKKRDPTPGTPHNEYKETYLERVEYANTHFRETREGWRTDRGRVYILLGPPDEVESHPFELEYKPYEIWYYYSRNMVFIFVDEHGFGDYILVYPTYYKM</sequence>
<accession>A0A257LXA4</accession>
<comment type="caution">
    <text evidence="2">The sequence shown here is derived from an EMBL/GenBank/DDBJ whole genome shotgun (WGS) entry which is preliminary data.</text>
</comment>
<feature type="domain" description="GWxTD" evidence="1">
    <location>
        <begin position="197"/>
        <end position="311"/>
    </location>
</feature>